<dbReference type="InterPro" id="IPR004045">
    <property type="entry name" value="Glutathione_S-Trfase_N"/>
</dbReference>
<keyword evidence="2" id="KW-0808">Transferase</keyword>
<dbReference type="Pfam" id="PF13409">
    <property type="entry name" value="GST_N_2"/>
    <property type="match status" value="1"/>
</dbReference>
<dbReference type="InterPro" id="IPR036249">
    <property type="entry name" value="Thioredoxin-like_sf"/>
</dbReference>
<organism evidence="2 3">
    <name type="scientific">Pseudaquabacterium pictum</name>
    <dbReference type="NCBI Taxonomy" id="2315236"/>
    <lineage>
        <taxon>Bacteria</taxon>
        <taxon>Pseudomonadati</taxon>
        <taxon>Pseudomonadota</taxon>
        <taxon>Betaproteobacteria</taxon>
        <taxon>Burkholderiales</taxon>
        <taxon>Sphaerotilaceae</taxon>
        <taxon>Pseudaquabacterium</taxon>
    </lineage>
</organism>
<dbReference type="SFLD" id="SFLDG00358">
    <property type="entry name" value="Main_(cytGST)"/>
    <property type="match status" value="1"/>
</dbReference>
<evidence type="ECO:0000259" key="1">
    <source>
        <dbReference type="PROSITE" id="PS50404"/>
    </source>
</evidence>
<dbReference type="PANTHER" id="PTHR42673">
    <property type="entry name" value="MALEYLACETOACETATE ISOMERASE"/>
    <property type="match status" value="1"/>
</dbReference>
<dbReference type="SFLD" id="SFLDS00019">
    <property type="entry name" value="Glutathione_Transferase_(cytos"/>
    <property type="match status" value="1"/>
</dbReference>
<protein>
    <submittedName>
        <fullName evidence="2">Glutathione S-transferase</fullName>
    </submittedName>
</protein>
<dbReference type="OrthoDB" id="9799538at2"/>
<dbReference type="GO" id="GO:0006559">
    <property type="term" value="P:L-phenylalanine catabolic process"/>
    <property type="evidence" value="ECO:0007669"/>
    <property type="project" value="TreeGrafter"/>
</dbReference>
<dbReference type="GO" id="GO:0006749">
    <property type="term" value="P:glutathione metabolic process"/>
    <property type="evidence" value="ECO:0007669"/>
    <property type="project" value="TreeGrafter"/>
</dbReference>
<dbReference type="GO" id="GO:0004364">
    <property type="term" value="F:glutathione transferase activity"/>
    <property type="evidence" value="ECO:0007669"/>
    <property type="project" value="TreeGrafter"/>
</dbReference>
<dbReference type="CDD" id="cd03043">
    <property type="entry name" value="GST_N_1"/>
    <property type="match status" value="1"/>
</dbReference>
<dbReference type="Gene3D" id="3.40.30.10">
    <property type="entry name" value="Glutaredoxin"/>
    <property type="match status" value="1"/>
</dbReference>
<dbReference type="SUPFAM" id="SSF52833">
    <property type="entry name" value="Thioredoxin-like"/>
    <property type="match status" value="1"/>
</dbReference>
<evidence type="ECO:0000313" key="3">
    <source>
        <dbReference type="Proteomes" id="UP000301751"/>
    </source>
</evidence>
<dbReference type="Gene3D" id="1.20.1050.10">
    <property type="match status" value="1"/>
</dbReference>
<dbReference type="RefSeq" id="WP_137733657.1">
    <property type="nucleotide sequence ID" value="NZ_BJCL01000007.1"/>
</dbReference>
<sequence length="231" mass="25613">MLHLHIGNKNYSSWSMRPWVLLKHFGLPFQEVMHRFDSFDATSRFKQAVTQLSPVGKVPLLVHGDLVVWDTLAIAEYLAEYAAEHFPEHALWPRDQAARARARSLCAEMHSGFGALRNACPMNIEASLPEVGARLLAEQPAVAADLARITGMWQAALAVSGGPFLFGSFGIADAYYAPVVARLRTYALPVPAEVAAYMQRVWSSPGVAAWVTDALAEQEFLDFEEPYRKGR</sequence>
<name>A0A480AUU4_9BURK</name>
<dbReference type="GO" id="GO:0016034">
    <property type="term" value="F:maleylacetoacetate isomerase activity"/>
    <property type="evidence" value="ECO:0007669"/>
    <property type="project" value="TreeGrafter"/>
</dbReference>
<proteinExistence type="predicted"/>
<dbReference type="EMBL" id="BJCL01000007">
    <property type="protein sequence ID" value="GCL63922.1"/>
    <property type="molecule type" value="Genomic_DNA"/>
</dbReference>
<dbReference type="AlphaFoldDB" id="A0A480AUU4"/>
<dbReference type="InterPro" id="IPR040079">
    <property type="entry name" value="Glutathione_S-Trfase"/>
</dbReference>
<dbReference type="SUPFAM" id="SSF47616">
    <property type="entry name" value="GST C-terminal domain-like"/>
    <property type="match status" value="1"/>
</dbReference>
<dbReference type="Proteomes" id="UP000301751">
    <property type="component" value="Unassembled WGS sequence"/>
</dbReference>
<dbReference type="InterPro" id="IPR036282">
    <property type="entry name" value="Glutathione-S-Trfase_C_sf"/>
</dbReference>
<keyword evidence="3" id="KW-1185">Reference proteome</keyword>
<dbReference type="PROSITE" id="PS50404">
    <property type="entry name" value="GST_NTER"/>
    <property type="match status" value="1"/>
</dbReference>
<gene>
    <name evidence="2" type="ORF">AQPW35_30030</name>
</gene>
<evidence type="ECO:0000313" key="2">
    <source>
        <dbReference type="EMBL" id="GCL63922.1"/>
    </source>
</evidence>
<reference evidence="3" key="1">
    <citation type="submission" date="2019-03" db="EMBL/GenBank/DDBJ databases">
        <title>Aquabacterium pictum sp.nov., the first bacteriochlorophyll a-containing freshwater bacterium in the genus Aquabacterium of the class Betaproteobacteria.</title>
        <authorList>
            <person name="Hirose S."/>
            <person name="Tank M."/>
            <person name="Hara E."/>
            <person name="Tamaki H."/>
            <person name="Takaichi S."/>
            <person name="Haruta S."/>
            <person name="Hanada S."/>
        </authorList>
    </citation>
    <scope>NUCLEOTIDE SEQUENCE [LARGE SCALE GENOMIC DNA]</scope>
    <source>
        <strain evidence="3">W35</strain>
    </source>
</reference>
<dbReference type="PANTHER" id="PTHR42673:SF4">
    <property type="entry name" value="MALEYLACETOACETATE ISOMERASE"/>
    <property type="match status" value="1"/>
</dbReference>
<comment type="caution">
    <text evidence="2">The sequence shown here is derived from an EMBL/GenBank/DDBJ whole genome shotgun (WGS) entry which is preliminary data.</text>
</comment>
<accession>A0A480AUU4</accession>
<feature type="domain" description="GST N-terminal" evidence="1">
    <location>
        <begin position="2"/>
        <end position="86"/>
    </location>
</feature>
<dbReference type="CDD" id="cd03194">
    <property type="entry name" value="GST_C_3"/>
    <property type="match status" value="1"/>
</dbReference>